<gene>
    <name evidence="1" type="ORF">CEXT_140271</name>
</gene>
<dbReference type="Proteomes" id="UP001054945">
    <property type="component" value="Unassembled WGS sequence"/>
</dbReference>
<organism evidence="1 2">
    <name type="scientific">Caerostris extrusa</name>
    <name type="common">Bark spider</name>
    <name type="synonym">Caerostris bankana</name>
    <dbReference type="NCBI Taxonomy" id="172846"/>
    <lineage>
        <taxon>Eukaryota</taxon>
        <taxon>Metazoa</taxon>
        <taxon>Ecdysozoa</taxon>
        <taxon>Arthropoda</taxon>
        <taxon>Chelicerata</taxon>
        <taxon>Arachnida</taxon>
        <taxon>Araneae</taxon>
        <taxon>Araneomorphae</taxon>
        <taxon>Entelegynae</taxon>
        <taxon>Araneoidea</taxon>
        <taxon>Araneidae</taxon>
        <taxon>Caerostris</taxon>
    </lineage>
</organism>
<name>A0AAV4XQ53_CAEEX</name>
<evidence type="ECO:0000313" key="2">
    <source>
        <dbReference type="Proteomes" id="UP001054945"/>
    </source>
</evidence>
<sequence>MAFDLESANQFSVDKPPPVRDSIAFGMIHRFAFRITLSSANTQHLGLRRQLEKSQLFHRMEILWILLKFCYIDITRFEYNS</sequence>
<dbReference type="AlphaFoldDB" id="A0AAV4XQ53"/>
<evidence type="ECO:0000313" key="1">
    <source>
        <dbReference type="EMBL" id="GIY96164.1"/>
    </source>
</evidence>
<dbReference type="EMBL" id="BPLR01018016">
    <property type="protein sequence ID" value="GIY96164.1"/>
    <property type="molecule type" value="Genomic_DNA"/>
</dbReference>
<accession>A0AAV4XQ53</accession>
<reference evidence="1 2" key="1">
    <citation type="submission" date="2021-06" db="EMBL/GenBank/DDBJ databases">
        <title>Caerostris extrusa draft genome.</title>
        <authorList>
            <person name="Kono N."/>
            <person name="Arakawa K."/>
        </authorList>
    </citation>
    <scope>NUCLEOTIDE SEQUENCE [LARGE SCALE GENOMIC DNA]</scope>
</reference>
<proteinExistence type="predicted"/>
<protein>
    <submittedName>
        <fullName evidence="1">Uncharacterized protein</fullName>
    </submittedName>
</protein>
<keyword evidence="2" id="KW-1185">Reference proteome</keyword>
<comment type="caution">
    <text evidence="1">The sequence shown here is derived from an EMBL/GenBank/DDBJ whole genome shotgun (WGS) entry which is preliminary data.</text>
</comment>